<dbReference type="Proteomes" id="UP000261340">
    <property type="component" value="Unplaced"/>
</dbReference>
<dbReference type="PANTHER" id="PTHR24243:SF7">
    <property type="entry name" value="GROWTH HORMONE SECRETAGOGUE RECEPTOR TYPE 1"/>
    <property type="match status" value="1"/>
</dbReference>
<feature type="transmembrane region" description="Helical" evidence="16">
    <location>
        <begin position="309"/>
        <end position="329"/>
    </location>
</feature>
<dbReference type="AlphaFoldDB" id="A0A3Q0RKI6"/>
<dbReference type="InterPro" id="IPR003905">
    <property type="entry name" value="GHS-R/MTLR"/>
</dbReference>
<reference evidence="18" key="2">
    <citation type="submission" date="2025-09" db="UniProtKB">
        <authorList>
            <consortium name="Ensembl"/>
        </authorList>
    </citation>
    <scope>IDENTIFICATION</scope>
</reference>
<comment type="function">
    <text evidence="14">Receptor for ghrelin, coupled to G-alpha-11 proteins. Stimulates growth hormone secretion. Also binds other growth hormone releasing peptides (GHRP) (e.g. Met-enkephalin and GHRP-6) as well as non-peptide, low molecular weight secretagogues (e.g. L-692,429, MK-0677, adenosine).</text>
</comment>
<dbReference type="SUPFAM" id="SSF81321">
    <property type="entry name" value="Family A G protein-coupled receptor-like"/>
    <property type="match status" value="1"/>
</dbReference>
<evidence type="ECO:0000256" key="4">
    <source>
        <dbReference type="ARBA" id="ARBA00022692"/>
    </source>
</evidence>
<evidence type="ECO:0000256" key="1">
    <source>
        <dbReference type="ARBA" id="ARBA00004651"/>
    </source>
</evidence>
<dbReference type="GO" id="GO:0001616">
    <property type="term" value="F:growth hormone secretagogue receptor activity"/>
    <property type="evidence" value="ECO:0007669"/>
    <property type="project" value="TreeGrafter"/>
</dbReference>
<dbReference type="GeneTree" id="ENSGT01120000271823"/>
<evidence type="ECO:0000256" key="5">
    <source>
        <dbReference type="ARBA" id="ARBA00022989"/>
    </source>
</evidence>
<name>A0A3Q0RKI6_AMPCI</name>
<organism evidence="18 19">
    <name type="scientific">Amphilophus citrinellus</name>
    <name type="common">Midas cichlid</name>
    <name type="synonym">Cichlasoma citrinellum</name>
    <dbReference type="NCBI Taxonomy" id="61819"/>
    <lineage>
        <taxon>Eukaryota</taxon>
        <taxon>Metazoa</taxon>
        <taxon>Chordata</taxon>
        <taxon>Craniata</taxon>
        <taxon>Vertebrata</taxon>
        <taxon>Euteleostomi</taxon>
        <taxon>Actinopterygii</taxon>
        <taxon>Neopterygii</taxon>
        <taxon>Teleostei</taxon>
        <taxon>Neoteleostei</taxon>
        <taxon>Acanthomorphata</taxon>
        <taxon>Ovalentaria</taxon>
        <taxon>Cichlomorphae</taxon>
        <taxon>Cichliformes</taxon>
        <taxon>Cichlidae</taxon>
        <taxon>New World cichlids</taxon>
        <taxon>Cichlasomatinae</taxon>
        <taxon>Heroini</taxon>
        <taxon>Amphilophus</taxon>
    </lineage>
</organism>
<evidence type="ECO:0000313" key="18">
    <source>
        <dbReference type="Ensembl" id="ENSACIP00000011026.1"/>
    </source>
</evidence>
<reference evidence="18" key="1">
    <citation type="submission" date="2025-08" db="UniProtKB">
        <authorList>
            <consortium name="Ensembl"/>
        </authorList>
    </citation>
    <scope>IDENTIFICATION</scope>
</reference>
<keyword evidence="10" id="KW-0325">Glycoprotein</keyword>
<dbReference type="Gene3D" id="1.20.1070.10">
    <property type="entry name" value="Rhodopsin 7-helix transmembrane proteins"/>
    <property type="match status" value="1"/>
</dbReference>
<accession>A0A3Q0RKI6</accession>
<comment type="similarity">
    <text evidence="15">Belongs to the G-protein coupled receptor 1 family.</text>
</comment>
<sequence>MDADVGSGCGEKNCGLTSGFPEDCSKQECHWEEPMFGLIELVCVTVIYIPLMLFGLLGNILTILVVWLRPHMRTSTYLYLSSMAVSDLLILLLLPLDLYKLWRPRPWPLGDLACKLTMFLSECCTFCTILHITFLSLERYLAVCWPITAKTLVTRRRTRTIIGCLWLGAAVSAAPVLVMVGVEEDGGTDEARGVETDKRECRCTHFAISSGLLSAMMILSNLYFLVPLCILGLVYSLIGRTLWLRPKSSRRDQSHRNTVKMLGVIVLAFVLCWLPFHTYNDHTYNDTHFSNTYSPPDTHLYFLYYLSQYFNLVSSVLFYLSAAVNPLLYNLMSARYRHAVHSLIHTQSHTQARRLQTLTVHHSTTTL</sequence>
<dbReference type="PRINTS" id="PR01417">
    <property type="entry name" value="GHSRECEPTOR"/>
</dbReference>
<evidence type="ECO:0000313" key="19">
    <source>
        <dbReference type="Proteomes" id="UP000261340"/>
    </source>
</evidence>
<feature type="transmembrane region" description="Helical" evidence="16">
    <location>
        <begin position="35"/>
        <end position="68"/>
    </location>
</feature>
<evidence type="ECO:0000256" key="10">
    <source>
        <dbReference type="ARBA" id="ARBA00023180"/>
    </source>
</evidence>
<dbReference type="SMART" id="SM01381">
    <property type="entry name" value="7TM_GPCR_Srsx"/>
    <property type="match status" value="1"/>
</dbReference>
<keyword evidence="4 15" id="KW-0812">Transmembrane</keyword>
<evidence type="ECO:0000256" key="12">
    <source>
        <dbReference type="ARBA" id="ARBA00032291"/>
    </source>
</evidence>
<keyword evidence="3" id="KW-1003">Cell membrane</keyword>
<evidence type="ECO:0000256" key="8">
    <source>
        <dbReference type="ARBA" id="ARBA00023157"/>
    </source>
</evidence>
<evidence type="ECO:0000256" key="6">
    <source>
        <dbReference type="ARBA" id="ARBA00023040"/>
    </source>
</evidence>
<evidence type="ECO:0000256" key="3">
    <source>
        <dbReference type="ARBA" id="ARBA00022475"/>
    </source>
</evidence>
<feature type="transmembrane region" description="Helical" evidence="16">
    <location>
        <begin position="215"/>
        <end position="238"/>
    </location>
</feature>
<dbReference type="GO" id="GO:0005886">
    <property type="term" value="C:plasma membrane"/>
    <property type="evidence" value="ECO:0007669"/>
    <property type="project" value="UniProtKB-SubCell"/>
</dbReference>
<keyword evidence="7 16" id="KW-0472">Membrane</keyword>
<evidence type="ECO:0000256" key="9">
    <source>
        <dbReference type="ARBA" id="ARBA00023170"/>
    </source>
</evidence>
<feature type="transmembrane region" description="Helical" evidence="16">
    <location>
        <begin position="116"/>
        <end position="137"/>
    </location>
</feature>
<dbReference type="InterPro" id="IPR000276">
    <property type="entry name" value="GPCR_Rhodpsn"/>
</dbReference>
<dbReference type="GO" id="GO:0009755">
    <property type="term" value="P:hormone-mediated signaling pathway"/>
    <property type="evidence" value="ECO:0007669"/>
    <property type="project" value="TreeGrafter"/>
</dbReference>
<dbReference type="PROSITE" id="PS50262">
    <property type="entry name" value="G_PROTEIN_RECEP_F1_2"/>
    <property type="match status" value="1"/>
</dbReference>
<comment type="subcellular location">
    <subcellularLocation>
        <location evidence="1">Cell membrane</location>
        <topology evidence="1">Multi-pass membrane protein</topology>
    </subcellularLocation>
</comment>
<feature type="domain" description="G-protein coupled receptors family 1 profile" evidence="17">
    <location>
        <begin position="58"/>
        <end position="329"/>
    </location>
</feature>
<keyword evidence="19" id="KW-1185">Reference proteome</keyword>
<dbReference type="PANTHER" id="PTHR24243">
    <property type="entry name" value="G-PROTEIN COUPLED RECEPTOR"/>
    <property type="match status" value="1"/>
</dbReference>
<evidence type="ECO:0000256" key="2">
    <source>
        <dbReference type="ARBA" id="ARBA00018726"/>
    </source>
</evidence>
<feature type="transmembrane region" description="Helical" evidence="16">
    <location>
        <begin position="158"/>
        <end position="182"/>
    </location>
</feature>
<evidence type="ECO:0000256" key="16">
    <source>
        <dbReference type="SAM" id="Phobius"/>
    </source>
</evidence>
<dbReference type="Pfam" id="PF00001">
    <property type="entry name" value="7tm_1"/>
    <property type="match status" value="1"/>
</dbReference>
<proteinExistence type="inferred from homology"/>
<evidence type="ECO:0000259" key="17">
    <source>
        <dbReference type="PROSITE" id="PS50262"/>
    </source>
</evidence>
<keyword evidence="9 15" id="KW-0675">Receptor</keyword>
<dbReference type="Ensembl" id="ENSACIT00000011345.1">
    <property type="protein sequence ID" value="ENSACIP00000011026.1"/>
    <property type="gene ID" value="ENSACIG00000008554.1"/>
</dbReference>
<feature type="transmembrane region" description="Helical" evidence="16">
    <location>
        <begin position="259"/>
        <end position="276"/>
    </location>
</feature>
<keyword evidence="5 16" id="KW-1133">Transmembrane helix</keyword>
<keyword evidence="6 15" id="KW-0297">G-protein coupled receptor</keyword>
<dbReference type="PROSITE" id="PS00237">
    <property type="entry name" value="G_PROTEIN_RECEP_F1_1"/>
    <property type="match status" value="1"/>
</dbReference>
<evidence type="ECO:0000256" key="7">
    <source>
        <dbReference type="ARBA" id="ARBA00023136"/>
    </source>
</evidence>
<evidence type="ECO:0000256" key="11">
    <source>
        <dbReference type="ARBA" id="ARBA00023224"/>
    </source>
</evidence>
<evidence type="ECO:0000256" key="13">
    <source>
        <dbReference type="ARBA" id="ARBA00033151"/>
    </source>
</evidence>
<dbReference type="PRINTS" id="PR00237">
    <property type="entry name" value="GPCRRHODOPSN"/>
</dbReference>
<feature type="transmembrane region" description="Helical" evidence="16">
    <location>
        <begin position="77"/>
        <end position="96"/>
    </location>
</feature>
<dbReference type="InterPro" id="IPR017452">
    <property type="entry name" value="GPCR_Rhodpsn_7TM"/>
</dbReference>
<keyword evidence="11 15" id="KW-0807">Transducer</keyword>
<evidence type="ECO:0000256" key="15">
    <source>
        <dbReference type="RuleBase" id="RU000688"/>
    </source>
</evidence>
<keyword evidence="8" id="KW-1015">Disulfide bond</keyword>
<evidence type="ECO:0000256" key="14">
    <source>
        <dbReference type="ARBA" id="ARBA00056988"/>
    </source>
</evidence>
<protein>
    <recommendedName>
        <fullName evidence="2">Growth hormone secretagogue receptor type 1</fullName>
    </recommendedName>
    <alternativeName>
        <fullName evidence="13">GH-releasing peptide receptor</fullName>
    </alternativeName>
    <alternativeName>
        <fullName evidence="12">Ghrelin receptor</fullName>
    </alternativeName>
</protein>